<dbReference type="AlphaFoldDB" id="A0AA47EEU3"/>
<dbReference type="EMBL" id="CP086239">
    <property type="protein sequence ID" value="WAG58906.1"/>
    <property type="molecule type" value="Genomic_DNA"/>
</dbReference>
<gene>
    <name evidence="2" type="ORF">LL038_14770</name>
</gene>
<dbReference type="InterPro" id="IPR012925">
    <property type="entry name" value="TipAS_dom"/>
</dbReference>
<proteinExistence type="predicted"/>
<dbReference type="InterPro" id="IPR000551">
    <property type="entry name" value="MerR-type_HTH_dom"/>
</dbReference>
<sequence length="390" mass="45454">MKTIKQVSDLTGISVRMLHYYDKIGLLKPSNFTDAGYRLYDDEALGTLQQILFFKELDIPLKEVKEIMVSTHFDKMQSLENQKKLLIIKRDRVNSLIELINKTLKGANTMSFKEFDMTEYYNVWEEYKKKNMDKVIKTWGSIDKFDEMIEHIKINEAKIAKNSIEAYGSIKKCAEDMKKTLYNETLITIAEKRKEFEKDCLEDNHPILKELYEKLTIDLGKDPSAKEIQQIAKEITDTAKKDYEIFKMDKKGDDYWYYTTKKYLQDPKWIKTVDKDYGRGAAEFIGEVFKIYLKDKRPKLERLYDKLAVDLSKDPTSEEIQQIVQEIADTTKSNKEFYVGDTGLNYKVFLSSLADLYLTNASKNINAADKVYGKGSAKFIGKALKFYAEK</sequence>
<dbReference type="GO" id="GO:0003677">
    <property type="term" value="F:DNA binding"/>
    <property type="evidence" value="ECO:0007669"/>
    <property type="project" value="InterPro"/>
</dbReference>
<dbReference type="PROSITE" id="PS50937">
    <property type="entry name" value="HTH_MERR_2"/>
    <property type="match status" value="1"/>
</dbReference>
<evidence type="ECO:0000313" key="3">
    <source>
        <dbReference type="Proteomes" id="UP001164733"/>
    </source>
</evidence>
<accession>A0AA47EEU3</accession>
<dbReference type="GO" id="GO:0003700">
    <property type="term" value="F:DNA-binding transcription factor activity"/>
    <property type="evidence" value="ECO:0007669"/>
    <property type="project" value="InterPro"/>
</dbReference>
<evidence type="ECO:0000259" key="1">
    <source>
        <dbReference type="PROSITE" id="PS50937"/>
    </source>
</evidence>
<dbReference type="PANTHER" id="PTHR30204">
    <property type="entry name" value="REDOX-CYCLING DRUG-SENSING TRANSCRIPTIONAL ACTIVATOR SOXR"/>
    <property type="match status" value="1"/>
</dbReference>
<dbReference type="SMART" id="SM00422">
    <property type="entry name" value="HTH_MERR"/>
    <property type="match status" value="1"/>
</dbReference>
<feature type="domain" description="HTH merR-type" evidence="1">
    <location>
        <begin position="1"/>
        <end position="70"/>
    </location>
</feature>
<dbReference type="InterPro" id="IPR047057">
    <property type="entry name" value="MerR_fam"/>
</dbReference>
<dbReference type="Pfam" id="PF13411">
    <property type="entry name" value="MerR_1"/>
    <property type="match status" value="1"/>
</dbReference>
<reference evidence="2" key="1">
    <citation type="submission" date="2021-11" db="EMBL/GenBank/DDBJ databases">
        <title>Clostridia strains as spoilage organisms.</title>
        <authorList>
            <person name="Wambui J."/>
            <person name="Stevens M.J.A."/>
            <person name="Stephan R."/>
        </authorList>
    </citation>
    <scope>NUCLEOTIDE SEQUENCE</scope>
    <source>
        <strain evidence="2">CF009</strain>
    </source>
</reference>
<dbReference type="Pfam" id="PF07739">
    <property type="entry name" value="TipAS"/>
    <property type="match status" value="2"/>
</dbReference>
<evidence type="ECO:0000313" key="2">
    <source>
        <dbReference type="EMBL" id="WAG58906.1"/>
    </source>
</evidence>
<organism evidence="2 3">
    <name type="scientific">Clostridium estertheticum</name>
    <dbReference type="NCBI Taxonomy" id="238834"/>
    <lineage>
        <taxon>Bacteria</taxon>
        <taxon>Bacillati</taxon>
        <taxon>Bacillota</taxon>
        <taxon>Clostridia</taxon>
        <taxon>Eubacteriales</taxon>
        <taxon>Clostridiaceae</taxon>
        <taxon>Clostridium</taxon>
    </lineage>
</organism>
<dbReference type="CDD" id="cd01106">
    <property type="entry name" value="HTH_TipAL-Mta"/>
    <property type="match status" value="1"/>
</dbReference>
<name>A0AA47EEU3_9CLOT</name>
<dbReference type="PANTHER" id="PTHR30204:SF90">
    <property type="entry name" value="HTH-TYPE TRANSCRIPTIONAL ACTIVATOR MTA"/>
    <property type="match status" value="1"/>
</dbReference>
<dbReference type="RefSeq" id="WP_216124766.1">
    <property type="nucleotide sequence ID" value="NZ_CP086239.1"/>
</dbReference>
<protein>
    <submittedName>
        <fullName evidence="2">MerR family transcriptional regulator</fullName>
    </submittedName>
</protein>
<dbReference type="Proteomes" id="UP001164733">
    <property type="component" value="Chromosome"/>
</dbReference>